<proteinExistence type="predicted"/>
<dbReference type="CDD" id="cd00084">
    <property type="entry name" value="HMG-box_SF"/>
    <property type="match status" value="1"/>
</dbReference>
<reference evidence="3" key="1">
    <citation type="submission" date="2022-07" db="EMBL/GenBank/DDBJ databases">
        <title>Phylogenomic reconstructions and comparative analyses of Kickxellomycotina fungi.</title>
        <authorList>
            <person name="Reynolds N.K."/>
            <person name="Stajich J.E."/>
            <person name="Barry K."/>
            <person name="Grigoriev I.V."/>
            <person name="Crous P."/>
            <person name="Smith M.E."/>
        </authorList>
    </citation>
    <scope>NUCLEOTIDE SEQUENCE</scope>
    <source>
        <strain evidence="3">NBRC 100468</strain>
    </source>
</reference>
<evidence type="ECO:0000313" key="3">
    <source>
        <dbReference type="EMBL" id="KAJ1921419.1"/>
    </source>
</evidence>
<dbReference type="Pfam" id="PF04690">
    <property type="entry name" value="YABBY"/>
    <property type="match status" value="1"/>
</dbReference>
<feature type="region of interest" description="Disordered" evidence="1">
    <location>
        <begin position="1"/>
        <end position="47"/>
    </location>
</feature>
<feature type="compositionally biased region" description="Low complexity" evidence="1">
    <location>
        <begin position="32"/>
        <end position="45"/>
    </location>
</feature>
<feature type="domain" description="YABBY protein C-terminal" evidence="2">
    <location>
        <begin position="43"/>
        <end position="81"/>
    </location>
</feature>
<evidence type="ECO:0000313" key="4">
    <source>
        <dbReference type="Proteomes" id="UP001150538"/>
    </source>
</evidence>
<dbReference type="SUPFAM" id="SSF47095">
    <property type="entry name" value="HMG-box"/>
    <property type="match status" value="1"/>
</dbReference>
<accession>A0A9W8DRA6</accession>
<evidence type="ECO:0000256" key="1">
    <source>
        <dbReference type="SAM" id="MobiDB-lite"/>
    </source>
</evidence>
<feature type="compositionally biased region" description="Low complexity" evidence="1">
    <location>
        <begin position="1"/>
        <end position="24"/>
    </location>
</feature>
<dbReference type="AlphaFoldDB" id="A0A9W8DRA6"/>
<dbReference type="Gene3D" id="1.10.30.10">
    <property type="entry name" value="High mobility group box domain"/>
    <property type="match status" value="1"/>
</dbReference>
<dbReference type="OrthoDB" id="667577at2759"/>
<dbReference type="Proteomes" id="UP001150538">
    <property type="component" value="Unassembled WGS sequence"/>
</dbReference>
<comment type="caution">
    <text evidence="3">The sequence shown here is derived from an EMBL/GenBank/DDBJ whole genome shotgun (WGS) entry which is preliminary data.</text>
</comment>
<dbReference type="EMBL" id="JANBPU010000005">
    <property type="protein sequence ID" value="KAJ1921419.1"/>
    <property type="molecule type" value="Genomic_DNA"/>
</dbReference>
<name>A0A9W8DRA6_9FUNG</name>
<dbReference type="InterPro" id="IPR036910">
    <property type="entry name" value="HMG_box_dom_sf"/>
</dbReference>
<keyword evidence="4" id="KW-1185">Reference proteome</keyword>
<gene>
    <name evidence="3" type="ORF">H4219_000736</name>
</gene>
<protein>
    <recommendedName>
        <fullName evidence="2">YABBY protein C-terminal domain-containing protein</fullName>
    </recommendedName>
</protein>
<dbReference type="InterPro" id="IPR056775">
    <property type="entry name" value="YABBY_C"/>
</dbReference>
<organism evidence="3 4">
    <name type="scientific">Mycoemilia scoparia</name>
    <dbReference type="NCBI Taxonomy" id="417184"/>
    <lineage>
        <taxon>Eukaryota</taxon>
        <taxon>Fungi</taxon>
        <taxon>Fungi incertae sedis</taxon>
        <taxon>Zoopagomycota</taxon>
        <taxon>Kickxellomycotina</taxon>
        <taxon>Kickxellomycetes</taxon>
        <taxon>Kickxellales</taxon>
        <taxon>Kickxellaceae</taxon>
        <taxon>Mycoemilia</taxon>
    </lineage>
</organism>
<evidence type="ECO:0000259" key="2">
    <source>
        <dbReference type="Pfam" id="PF04690"/>
    </source>
</evidence>
<sequence>MPRAPATKKSSTAAAAAAPSSPKAKTTKAKVTKSPAAKAAGGAKKQSPYNIFMKNELPKFKAKNPTMEHKEAFRQVAFLWKTAKENPKNATAA</sequence>